<feature type="region of interest" description="Disordered" evidence="1">
    <location>
        <begin position="543"/>
        <end position="887"/>
    </location>
</feature>
<feature type="compositionally biased region" description="Basic and acidic residues" evidence="1">
    <location>
        <begin position="544"/>
        <end position="554"/>
    </location>
</feature>
<keyword evidence="3" id="KW-1185">Reference proteome</keyword>
<dbReference type="InParanoid" id="A0A0H2S506"/>
<evidence type="ECO:0000313" key="2">
    <source>
        <dbReference type="EMBL" id="KLO11981.1"/>
    </source>
</evidence>
<feature type="compositionally biased region" description="Basic and acidic residues" evidence="1">
    <location>
        <begin position="816"/>
        <end position="854"/>
    </location>
</feature>
<protein>
    <submittedName>
        <fullName evidence="2">Uncharacterized protein</fullName>
    </submittedName>
</protein>
<dbReference type="AlphaFoldDB" id="A0A0H2S506"/>
<feature type="compositionally biased region" description="Low complexity" evidence="1">
    <location>
        <begin position="708"/>
        <end position="717"/>
    </location>
</feature>
<feature type="compositionally biased region" description="Basic and acidic residues" evidence="1">
    <location>
        <begin position="561"/>
        <end position="579"/>
    </location>
</feature>
<feature type="region of interest" description="Disordered" evidence="1">
    <location>
        <begin position="52"/>
        <end position="83"/>
    </location>
</feature>
<dbReference type="Gene3D" id="3.30.160.20">
    <property type="match status" value="1"/>
</dbReference>
<organism evidence="2 3">
    <name type="scientific">Schizopora paradoxa</name>
    <dbReference type="NCBI Taxonomy" id="27342"/>
    <lineage>
        <taxon>Eukaryota</taxon>
        <taxon>Fungi</taxon>
        <taxon>Dikarya</taxon>
        <taxon>Basidiomycota</taxon>
        <taxon>Agaricomycotina</taxon>
        <taxon>Agaricomycetes</taxon>
        <taxon>Hymenochaetales</taxon>
        <taxon>Schizoporaceae</taxon>
        <taxon>Schizopora</taxon>
    </lineage>
</organism>
<dbReference type="EMBL" id="KQ085988">
    <property type="protein sequence ID" value="KLO11981.1"/>
    <property type="molecule type" value="Genomic_DNA"/>
</dbReference>
<name>A0A0H2S506_9AGAM</name>
<accession>A0A0H2S506</accession>
<evidence type="ECO:0000256" key="1">
    <source>
        <dbReference type="SAM" id="MobiDB-lite"/>
    </source>
</evidence>
<dbReference type="OrthoDB" id="3254160at2759"/>
<dbReference type="STRING" id="27342.A0A0H2S506"/>
<reference evidence="2 3" key="1">
    <citation type="submission" date="2015-04" db="EMBL/GenBank/DDBJ databases">
        <title>Complete genome sequence of Schizopora paradoxa KUC8140, a cosmopolitan wood degrader in East Asia.</title>
        <authorList>
            <consortium name="DOE Joint Genome Institute"/>
            <person name="Min B."/>
            <person name="Park H."/>
            <person name="Jang Y."/>
            <person name="Kim J.-J."/>
            <person name="Kim K.H."/>
            <person name="Pangilinan J."/>
            <person name="Lipzen A."/>
            <person name="Riley R."/>
            <person name="Grigoriev I.V."/>
            <person name="Spatafora J.W."/>
            <person name="Choi I.-G."/>
        </authorList>
    </citation>
    <scope>NUCLEOTIDE SEQUENCE [LARGE SCALE GENOMIC DNA]</scope>
    <source>
        <strain evidence="2 3">KUC8140</strain>
    </source>
</reference>
<gene>
    <name evidence="2" type="ORF">SCHPADRAFT_941628</name>
</gene>
<proteinExistence type="predicted"/>
<feature type="region of interest" description="Disordered" evidence="1">
    <location>
        <begin position="183"/>
        <end position="202"/>
    </location>
</feature>
<feature type="compositionally biased region" description="Basic and acidic residues" evidence="1">
    <location>
        <begin position="865"/>
        <end position="874"/>
    </location>
</feature>
<feature type="compositionally biased region" description="Basic and acidic residues" evidence="1">
    <location>
        <begin position="622"/>
        <end position="640"/>
    </location>
</feature>
<sequence length="964" mass="104836">MLSLQSDSMDIFSVVTRNLLSLGSCPLEKLAGPSDEKFQSFDLPFLSSSITSRFDLPPTPTTNSSSSQKDLPNATDDQTSSSVSMKHVAQLHEICQQTFGNAEALKFEFIEEDPDHKQCILTITRPNGVYRSFSSTPSFKRKTDAKAHAAKVALELGASDFIVHGIKDRSRLHSNVALAPLDMKSSSSGEKEEDGPKTGVDDASKQIQNCCVEWRAGMVVPRWFYFAHAEVKGSEKYGCALSIELSSHVQRVYTVRPTYPDEAAALAACSETALQEGVLDFIKFGNGQTAPAPIPPKEQGQVVPTRASSLSIKPGRAGSVTLQEFFESLPKPFPESRGPPSEGKPAVEINAPGVLNTILQVAKGARFNAFFYNMLDVKSRLHGCVLRLERPSETRSYVVETKFAKRADAKSAVCLLAFSQGIGNYIRQVAASVENKVTPEMRKLANERVLPILGTEYAKVRSGSHPNYEFEHDQGAFGCKLTLQLEPDASEDLTRRWSVPAEYRTKADAKIAAVCQFGREAIEFLRFRGGPVPEGHDAFQTYRQQKEKGKEKTGDASSKATDGDPDVKSEPMDLDREGSVDSSRGMKKSRDDLNKKIRPTAGVASGLVRLGVSSEGPTRKRRFDEGSSSRSSGEFRRSGDKPTFGRAPGMSGTRGHSRSQTPSDISAAATAVIERLTSGASSANSYRGPANIPPSSPAGWNGPPIPGYPYHHPNAYHPHPPPTIQGYPYPNWATSPPPHFQPPPTANFPPPPPAPQHWHPPPTPSLGPPPPPGPAFAPNEQQSPPPPPPSHYTNPPVSRQTQQHAGAGHGSAMSSRHGDAGRDDVSSRGRGAPTDDRRKRERSPDAYRGEGDANKRRKAVSGGARGRELGEDHANGNGEASRRSPSRTNVELLYDYCKAEKMDGTRRPVFSEQKVENSDGTSGHKVWVVMGTQKLELPLVFKTVGEGKERLARQVLQRLKSLPK</sequence>
<dbReference type="Proteomes" id="UP000053477">
    <property type="component" value="Unassembled WGS sequence"/>
</dbReference>
<evidence type="ECO:0000313" key="3">
    <source>
        <dbReference type="Proteomes" id="UP000053477"/>
    </source>
</evidence>
<dbReference type="CDD" id="cd00048">
    <property type="entry name" value="DSRM_SF"/>
    <property type="match status" value="1"/>
</dbReference>
<feature type="compositionally biased region" description="Pro residues" evidence="1">
    <location>
        <begin position="735"/>
        <end position="775"/>
    </location>
</feature>